<organism evidence="2 3">
    <name type="scientific">Aspergillus transmontanensis</name>
    <dbReference type="NCBI Taxonomy" id="1034304"/>
    <lineage>
        <taxon>Eukaryota</taxon>
        <taxon>Fungi</taxon>
        <taxon>Dikarya</taxon>
        <taxon>Ascomycota</taxon>
        <taxon>Pezizomycotina</taxon>
        <taxon>Eurotiomycetes</taxon>
        <taxon>Eurotiomycetidae</taxon>
        <taxon>Eurotiales</taxon>
        <taxon>Aspergillaceae</taxon>
        <taxon>Aspergillus</taxon>
        <taxon>Aspergillus subgen. Circumdati</taxon>
    </lineage>
</organism>
<feature type="compositionally biased region" description="Basic and acidic residues" evidence="1">
    <location>
        <begin position="1"/>
        <end position="12"/>
    </location>
</feature>
<dbReference type="EMBL" id="ML738466">
    <property type="protein sequence ID" value="KAE8306342.1"/>
    <property type="molecule type" value="Genomic_DNA"/>
</dbReference>
<protein>
    <submittedName>
        <fullName evidence="2">Uncharacterized protein</fullName>
    </submittedName>
</protein>
<evidence type="ECO:0000313" key="2">
    <source>
        <dbReference type="EMBL" id="KAE8306342.1"/>
    </source>
</evidence>
<keyword evidence="3" id="KW-1185">Reference proteome</keyword>
<evidence type="ECO:0000313" key="3">
    <source>
        <dbReference type="Proteomes" id="UP000325433"/>
    </source>
</evidence>
<accession>A0A5N6VDA1</accession>
<evidence type="ECO:0000256" key="1">
    <source>
        <dbReference type="SAM" id="MobiDB-lite"/>
    </source>
</evidence>
<gene>
    <name evidence="2" type="ORF">BDV41DRAFT_559018</name>
</gene>
<dbReference type="AlphaFoldDB" id="A0A5N6VDA1"/>
<name>A0A5N6VDA1_9EURO</name>
<dbReference type="Proteomes" id="UP000325433">
    <property type="component" value="Unassembled WGS sequence"/>
</dbReference>
<feature type="region of interest" description="Disordered" evidence="1">
    <location>
        <begin position="1"/>
        <end position="22"/>
    </location>
</feature>
<proteinExistence type="predicted"/>
<sequence length="51" mass="6108">MHHRNHDHDHNHIHIHNHNHKIESKPRLIMNAELPLRPLLHIQTPSRGSHC</sequence>
<reference evidence="3" key="1">
    <citation type="submission" date="2019-04" db="EMBL/GenBank/DDBJ databases">
        <title>Friends and foes A comparative genomics studyof 23 Aspergillus species from section Flavi.</title>
        <authorList>
            <consortium name="DOE Joint Genome Institute"/>
            <person name="Kjaerbolling I."/>
            <person name="Vesth T."/>
            <person name="Frisvad J.C."/>
            <person name="Nybo J.L."/>
            <person name="Theobald S."/>
            <person name="Kildgaard S."/>
            <person name="Isbrandt T."/>
            <person name="Kuo A."/>
            <person name="Sato A."/>
            <person name="Lyhne E.K."/>
            <person name="Kogle M.E."/>
            <person name="Wiebenga A."/>
            <person name="Kun R.S."/>
            <person name="Lubbers R.J."/>
            <person name="Makela M.R."/>
            <person name="Barry K."/>
            <person name="Chovatia M."/>
            <person name="Clum A."/>
            <person name="Daum C."/>
            <person name="Haridas S."/>
            <person name="He G."/>
            <person name="LaButti K."/>
            <person name="Lipzen A."/>
            <person name="Mondo S."/>
            <person name="Riley R."/>
            <person name="Salamov A."/>
            <person name="Simmons B.A."/>
            <person name="Magnuson J.K."/>
            <person name="Henrissat B."/>
            <person name="Mortensen U.H."/>
            <person name="Larsen T.O."/>
            <person name="Devries R.P."/>
            <person name="Grigoriev I.V."/>
            <person name="Machida M."/>
            <person name="Baker S.E."/>
            <person name="Andersen M.R."/>
        </authorList>
    </citation>
    <scope>NUCLEOTIDE SEQUENCE [LARGE SCALE GENOMIC DNA]</scope>
    <source>
        <strain evidence="3">CBS 130015</strain>
    </source>
</reference>